<sequence>MEMPTGFPALSSLKPAWRRLHKPRLFFFFFAMAFLHLRNMGYKQNLFIMFQLSFGCYIKKGDVIVSKHYVSDPHYLNKIF</sequence>
<keyword evidence="1" id="KW-0472">Membrane</keyword>
<organism evidence="2">
    <name type="scientific">Lepeophtheirus salmonis</name>
    <name type="common">Salmon louse</name>
    <name type="synonym">Caligus salmonis</name>
    <dbReference type="NCBI Taxonomy" id="72036"/>
    <lineage>
        <taxon>Eukaryota</taxon>
        <taxon>Metazoa</taxon>
        <taxon>Ecdysozoa</taxon>
        <taxon>Arthropoda</taxon>
        <taxon>Crustacea</taxon>
        <taxon>Multicrustacea</taxon>
        <taxon>Hexanauplia</taxon>
        <taxon>Copepoda</taxon>
        <taxon>Siphonostomatoida</taxon>
        <taxon>Caligidae</taxon>
        <taxon>Lepeophtheirus</taxon>
    </lineage>
</organism>
<proteinExistence type="predicted"/>
<evidence type="ECO:0000313" key="2">
    <source>
        <dbReference type="EMBL" id="CDW42959.1"/>
    </source>
</evidence>
<protein>
    <submittedName>
        <fullName evidence="2">Uncharacterized protein</fullName>
    </submittedName>
</protein>
<name>A0A0K2UXH9_LEPSM</name>
<evidence type="ECO:0000256" key="1">
    <source>
        <dbReference type="SAM" id="Phobius"/>
    </source>
</evidence>
<dbReference type="EMBL" id="HACA01025598">
    <property type="protein sequence ID" value="CDW42959.1"/>
    <property type="molecule type" value="Transcribed_RNA"/>
</dbReference>
<reference evidence="2" key="1">
    <citation type="submission" date="2014-05" db="EMBL/GenBank/DDBJ databases">
        <authorList>
            <person name="Chronopoulou M."/>
        </authorList>
    </citation>
    <scope>NUCLEOTIDE SEQUENCE</scope>
    <source>
        <tissue evidence="2">Whole organism</tissue>
    </source>
</reference>
<keyword evidence="1" id="KW-1133">Transmembrane helix</keyword>
<keyword evidence="1" id="KW-0812">Transmembrane</keyword>
<accession>A0A0K2UXH9</accession>
<feature type="transmembrane region" description="Helical" evidence="1">
    <location>
        <begin position="20"/>
        <end position="37"/>
    </location>
</feature>
<dbReference type="AlphaFoldDB" id="A0A0K2UXH9"/>